<evidence type="ECO:0000256" key="1">
    <source>
        <dbReference type="ARBA" id="ARBA00004141"/>
    </source>
</evidence>
<comment type="subcellular location">
    <subcellularLocation>
        <location evidence="1">Membrane</location>
        <topology evidence="1">Multi-pass membrane protein</topology>
    </subcellularLocation>
</comment>
<protein>
    <submittedName>
        <fullName evidence="6">DoxX family protein</fullName>
    </submittedName>
</protein>
<sequence>MSFVQGLLIALFLFASSIKVIGWVKPIFETQLAFFHKYGLNRAAMFWVGLVEATGAILMLIGLISANNELSAMGAGLIALTSIGAMFFHFRFDAWKDAIPSIVTLALSVSVVLPVLMPFIMHI</sequence>
<dbReference type="Proteomes" id="UP000262832">
    <property type="component" value="Chromosome II"/>
</dbReference>
<organism evidence="6 7">
    <name type="scientific">Vibrio alfacsensis</name>
    <dbReference type="NCBI Taxonomy" id="1074311"/>
    <lineage>
        <taxon>Bacteria</taxon>
        <taxon>Pseudomonadati</taxon>
        <taxon>Pseudomonadota</taxon>
        <taxon>Gammaproteobacteria</taxon>
        <taxon>Vibrionales</taxon>
        <taxon>Vibrionaceae</taxon>
        <taxon>Vibrio</taxon>
    </lineage>
</organism>
<dbReference type="InterPro" id="IPR032808">
    <property type="entry name" value="DoxX"/>
</dbReference>
<keyword evidence="2 5" id="KW-0812">Transmembrane</keyword>
<evidence type="ECO:0000313" key="7">
    <source>
        <dbReference type="Proteomes" id="UP000262832"/>
    </source>
</evidence>
<evidence type="ECO:0000313" key="6">
    <source>
        <dbReference type="EMBL" id="AXY03333.1"/>
    </source>
</evidence>
<evidence type="ECO:0000256" key="2">
    <source>
        <dbReference type="ARBA" id="ARBA00022692"/>
    </source>
</evidence>
<dbReference type="EMBL" id="CP032094">
    <property type="protein sequence ID" value="AXY03333.1"/>
    <property type="molecule type" value="Genomic_DNA"/>
</dbReference>
<gene>
    <name evidence="6" type="ORF">D1115_20900</name>
</gene>
<feature type="transmembrane region" description="Helical" evidence="5">
    <location>
        <begin position="46"/>
        <end position="65"/>
    </location>
</feature>
<reference evidence="6 7" key="1">
    <citation type="submission" date="2018-08" db="EMBL/GenBank/DDBJ databases">
        <title>Genomic taxonomy of the Vibrionaceae family.</title>
        <authorList>
            <person name="Gomez-Gil B."/>
            <person name="Tanaka M."/>
            <person name="Sawabe T."/>
            <person name="Enciso-Ibarra K."/>
        </authorList>
    </citation>
    <scope>NUCLEOTIDE SEQUENCE [LARGE SCALE GENOMIC DNA]</scope>
    <source>
        <strain evidence="6 7">CAIM 1831</strain>
    </source>
</reference>
<proteinExistence type="predicted"/>
<name>A0ABN5PJI7_9VIBR</name>
<dbReference type="Pfam" id="PF13564">
    <property type="entry name" value="DoxX_2"/>
    <property type="match status" value="1"/>
</dbReference>
<evidence type="ECO:0000256" key="3">
    <source>
        <dbReference type="ARBA" id="ARBA00022989"/>
    </source>
</evidence>
<feature type="transmembrane region" description="Helical" evidence="5">
    <location>
        <begin position="72"/>
        <end position="92"/>
    </location>
</feature>
<evidence type="ECO:0000256" key="4">
    <source>
        <dbReference type="ARBA" id="ARBA00023136"/>
    </source>
</evidence>
<evidence type="ECO:0000256" key="5">
    <source>
        <dbReference type="SAM" id="Phobius"/>
    </source>
</evidence>
<feature type="transmembrane region" description="Helical" evidence="5">
    <location>
        <begin position="98"/>
        <end position="120"/>
    </location>
</feature>
<accession>A0ABN5PJI7</accession>
<dbReference type="RefSeq" id="WP_128813222.1">
    <property type="nucleotide sequence ID" value="NZ_CP032094.1"/>
</dbReference>
<keyword evidence="3 5" id="KW-1133">Transmembrane helix</keyword>
<keyword evidence="4 5" id="KW-0472">Membrane</keyword>
<keyword evidence="7" id="KW-1185">Reference proteome</keyword>